<name>S1R2A2_9ENTE</name>
<dbReference type="OrthoDB" id="9797501at2"/>
<evidence type="ECO:0000313" key="6">
    <source>
        <dbReference type="EMBL" id="ESK61947.1"/>
    </source>
</evidence>
<dbReference type="HOGENOM" id="CLU_010686_8_3_9"/>
<dbReference type="InterPro" id="IPR006118">
    <property type="entry name" value="Recombinase_CS"/>
</dbReference>
<dbReference type="PANTHER" id="PTHR30461">
    <property type="entry name" value="DNA-INVERTASE FROM LAMBDOID PROPHAGE"/>
    <property type="match status" value="1"/>
</dbReference>
<dbReference type="eggNOG" id="COG1961">
    <property type="taxonomic scope" value="Bacteria"/>
</dbReference>
<dbReference type="PANTHER" id="PTHR30461:SF2">
    <property type="entry name" value="SERINE RECOMBINASE PINE-RELATED"/>
    <property type="match status" value="1"/>
</dbReference>
<keyword evidence="1" id="KW-0229">DNA integration</keyword>
<evidence type="ECO:0000256" key="1">
    <source>
        <dbReference type="ARBA" id="ARBA00022908"/>
    </source>
</evidence>
<dbReference type="Gene3D" id="3.40.50.1390">
    <property type="entry name" value="Resolvase, N-terminal catalytic domain"/>
    <property type="match status" value="1"/>
</dbReference>
<dbReference type="PATRIC" id="fig|1121864.4.peg.1113"/>
<keyword evidence="7" id="KW-1185">Reference proteome</keyword>
<dbReference type="CDD" id="cd03768">
    <property type="entry name" value="SR_ResInv"/>
    <property type="match status" value="1"/>
</dbReference>
<sequence>MKYGYVRVSTRSQFEKETYLKQIEILKAEGVLEDNIFIENVSGKNTKDRPVFNNLIEILKENDTLIVTKLDRLARNTADALKIAELLTSKNITLNILNMGILDNKPSGKLMFTMFSAFAEFERNLIAERMLEGREYKRQNDVTYREGRKHKLNTNQLKHLHQHFESNQYTNKELASIFCVSQKTIATRKKEWRDLKNLDKL</sequence>
<dbReference type="Pfam" id="PF00239">
    <property type="entry name" value="Resolvase"/>
    <property type="match status" value="1"/>
</dbReference>
<dbReference type="RefSeq" id="WP_016251294.1">
    <property type="nucleotide sequence ID" value="NZ_ASWI01000003.1"/>
</dbReference>
<dbReference type="Proteomes" id="UP000017415">
    <property type="component" value="Unassembled WGS sequence"/>
</dbReference>
<feature type="active site" description="O-(5'-phospho-DNA)-serine intermediate" evidence="4 5">
    <location>
        <position position="9"/>
    </location>
</feature>
<keyword evidence="2" id="KW-0238">DNA-binding</keyword>
<dbReference type="AlphaFoldDB" id="S1R2A2"/>
<dbReference type="GO" id="GO:0003677">
    <property type="term" value="F:DNA binding"/>
    <property type="evidence" value="ECO:0007669"/>
    <property type="project" value="UniProtKB-KW"/>
</dbReference>
<dbReference type="GO" id="GO:0015074">
    <property type="term" value="P:DNA integration"/>
    <property type="evidence" value="ECO:0007669"/>
    <property type="project" value="UniProtKB-KW"/>
</dbReference>
<evidence type="ECO:0000256" key="2">
    <source>
        <dbReference type="ARBA" id="ARBA00023125"/>
    </source>
</evidence>
<dbReference type="GO" id="GO:0000150">
    <property type="term" value="F:DNA strand exchange activity"/>
    <property type="evidence" value="ECO:0007669"/>
    <property type="project" value="InterPro"/>
</dbReference>
<dbReference type="PROSITE" id="PS00397">
    <property type="entry name" value="RECOMBINASES_1"/>
    <property type="match status" value="1"/>
</dbReference>
<dbReference type="PROSITE" id="PS51736">
    <property type="entry name" value="RECOMBINASES_3"/>
    <property type="match status" value="1"/>
</dbReference>
<reference evidence="6 7" key="1">
    <citation type="submission" date="2013-10" db="EMBL/GenBank/DDBJ databases">
        <title>The Genome Sequence of Enterococcus cecorum DSM 20682 (= ATCC 43198) (Illumina assembly).</title>
        <authorList>
            <consortium name="The Broad Institute Genomics Platform"/>
            <consortium name="The Broad Institute Genome Sequencing Center for Infectious Disease"/>
            <person name="Earl A."/>
            <person name="Russ C."/>
            <person name="Gilmore M."/>
            <person name="Surin D."/>
            <person name="Walker B."/>
            <person name="Young S."/>
            <person name="Zeng Q."/>
            <person name="Gargeya S."/>
            <person name="Fitzgerald M."/>
            <person name="Haas B."/>
            <person name="Abouelleil A."/>
            <person name="Allen A.W."/>
            <person name="Alvarado L."/>
            <person name="Arachchi H.M."/>
            <person name="Berlin A.M."/>
            <person name="Chapman S.B."/>
            <person name="Gainer-Dewar J."/>
            <person name="Goldberg J."/>
            <person name="Griggs A."/>
            <person name="Gujja S."/>
            <person name="Hansen M."/>
            <person name="Howarth C."/>
            <person name="Imamovic A."/>
            <person name="Ireland A."/>
            <person name="Larimer J."/>
            <person name="McCowan C."/>
            <person name="Murphy C."/>
            <person name="Pearson M."/>
            <person name="Poon T.W."/>
            <person name="Priest M."/>
            <person name="Roberts A."/>
            <person name="Saif S."/>
            <person name="Shea T."/>
            <person name="Sisk P."/>
            <person name="Sykes S."/>
            <person name="Wortman J."/>
            <person name="Nusbaum C."/>
            <person name="Birren B."/>
        </authorList>
    </citation>
    <scope>NUCLEOTIDE SEQUENCE [LARGE SCALE GENOMIC DNA]</scope>
    <source>
        <strain evidence="6 7">ATCC 43198</strain>
    </source>
</reference>
<dbReference type="EMBL" id="AHYS01000004">
    <property type="protein sequence ID" value="ESK61947.1"/>
    <property type="molecule type" value="Genomic_DNA"/>
</dbReference>
<evidence type="ECO:0000313" key="7">
    <source>
        <dbReference type="Proteomes" id="UP000017415"/>
    </source>
</evidence>
<accession>S1R2A2</accession>
<comment type="caution">
    <text evidence="6">The sequence shown here is derived from an EMBL/GenBank/DDBJ whole genome shotgun (WGS) entry which is preliminary data.</text>
</comment>
<organism evidence="6 7">
    <name type="scientific">Enterococcus cecorum DSM 20682 = ATCC 43198</name>
    <dbReference type="NCBI Taxonomy" id="1121864"/>
    <lineage>
        <taxon>Bacteria</taxon>
        <taxon>Bacillati</taxon>
        <taxon>Bacillota</taxon>
        <taxon>Bacilli</taxon>
        <taxon>Lactobacillales</taxon>
        <taxon>Enterococcaceae</taxon>
        <taxon>Enterococcus</taxon>
    </lineage>
</organism>
<proteinExistence type="predicted"/>
<dbReference type="InterPro" id="IPR050639">
    <property type="entry name" value="SSR_resolvase"/>
</dbReference>
<gene>
    <name evidence="6" type="ORF">OMO_00935</name>
</gene>
<evidence type="ECO:0000256" key="5">
    <source>
        <dbReference type="PROSITE-ProRule" id="PRU10137"/>
    </source>
</evidence>
<evidence type="ECO:0000256" key="4">
    <source>
        <dbReference type="PIRSR" id="PIRSR606118-50"/>
    </source>
</evidence>
<dbReference type="GeneID" id="60872086"/>
<dbReference type="InterPro" id="IPR036162">
    <property type="entry name" value="Resolvase-like_N_sf"/>
</dbReference>
<protein>
    <submittedName>
        <fullName evidence="6">Uncharacterized protein</fullName>
    </submittedName>
</protein>
<evidence type="ECO:0000256" key="3">
    <source>
        <dbReference type="ARBA" id="ARBA00023172"/>
    </source>
</evidence>
<dbReference type="SMART" id="SM00857">
    <property type="entry name" value="Resolvase"/>
    <property type="match status" value="1"/>
</dbReference>
<dbReference type="InterPro" id="IPR006119">
    <property type="entry name" value="Resolv_N"/>
</dbReference>
<keyword evidence="3" id="KW-0233">DNA recombination</keyword>
<dbReference type="SUPFAM" id="SSF53041">
    <property type="entry name" value="Resolvase-like"/>
    <property type="match status" value="1"/>
</dbReference>